<name>A0A2K8SLM3_9NOSO</name>
<protein>
    <submittedName>
        <fullName evidence="3">Uncharacterized protein</fullName>
    </submittedName>
</protein>
<dbReference type="OrthoDB" id="526441at2"/>
<dbReference type="KEGG" id="nfl:COO91_02286"/>
<dbReference type="Proteomes" id="UP000232003">
    <property type="component" value="Chromosome"/>
</dbReference>
<feature type="chain" id="PRO_5014907713" evidence="2">
    <location>
        <begin position="24"/>
        <end position="520"/>
    </location>
</feature>
<feature type="signal peptide" evidence="2">
    <location>
        <begin position="1"/>
        <end position="23"/>
    </location>
</feature>
<dbReference type="AlphaFoldDB" id="A0A2K8SLM3"/>
<feature type="region of interest" description="Disordered" evidence="1">
    <location>
        <begin position="145"/>
        <end position="219"/>
    </location>
</feature>
<proteinExistence type="predicted"/>
<dbReference type="RefSeq" id="WP_100898327.1">
    <property type="nucleotide sequence ID" value="NZ_CAWNNC010000001.1"/>
</dbReference>
<organism evidence="3 4">
    <name type="scientific">Nostoc flagelliforme CCNUN1</name>
    <dbReference type="NCBI Taxonomy" id="2038116"/>
    <lineage>
        <taxon>Bacteria</taxon>
        <taxon>Bacillati</taxon>
        <taxon>Cyanobacteriota</taxon>
        <taxon>Cyanophyceae</taxon>
        <taxon>Nostocales</taxon>
        <taxon>Nostocaceae</taxon>
        <taxon>Nostoc</taxon>
    </lineage>
</organism>
<dbReference type="EMBL" id="CP024785">
    <property type="protein sequence ID" value="AUB36374.1"/>
    <property type="molecule type" value="Genomic_DNA"/>
</dbReference>
<evidence type="ECO:0000313" key="3">
    <source>
        <dbReference type="EMBL" id="AUB36374.1"/>
    </source>
</evidence>
<reference evidence="3 4" key="1">
    <citation type="submission" date="2017-11" db="EMBL/GenBank/DDBJ databases">
        <title>Complete genome of a free-living desiccation-tolerant cyanobacterium and its photosynthetic adaptation to extreme terrestrial habitat.</title>
        <authorList>
            <person name="Shang J."/>
        </authorList>
    </citation>
    <scope>NUCLEOTIDE SEQUENCE [LARGE SCALE GENOMIC DNA]</scope>
    <source>
        <strain evidence="3 4">CCNUN1</strain>
    </source>
</reference>
<gene>
    <name evidence="3" type="ORF">COO91_02286</name>
</gene>
<evidence type="ECO:0000256" key="2">
    <source>
        <dbReference type="SAM" id="SignalP"/>
    </source>
</evidence>
<feature type="compositionally biased region" description="Low complexity" evidence="1">
    <location>
        <begin position="171"/>
        <end position="182"/>
    </location>
</feature>
<evidence type="ECO:0000313" key="4">
    <source>
        <dbReference type="Proteomes" id="UP000232003"/>
    </source>
</evidence>
<evidence type="ECO:0000256" key="1">
    <source>
        <dbReference type="SAM" id="MobiDB-lite"/>
    </source>
</evidence>
<accession>A0A2K8SLM3</accession>
<keyword evidence="4" id="KW-1185">Reference proteome</keyword>
<keyword evidence="2" id="KW-0732">Signal</keyword>
<sequence length="520" mass="58942">MRLKNWKNLFFCILLASSGGSWCCIRVDAAESANTDIWHSKNLASTQENYQLCQNLQQEVINSLCKQSSESHPLNSQMPLKKRQVSRLAVSVAERELFAGEIVQMGIRPYLLRQLPVGYDNHLIEVGDSDPCSAPLYDRRKGSFPTAPCPLSPNPHSVGAPSPPASSLKLAQQTTETTQAPDTTEEPGGTQNQNDPPQLELQPSDLPTSPPDSKEELLNAPEINQSQRLERLMELLQLPKQPPESDSDRELGLRVRLRPLEQPTLPPIEQPLAKFKPIGYLQGRLAYFQTSNIFSSKDIPIEDGLFFYGLTLASAYFPLGAKTFLNGSIDGNLIRYINQSQYDYNQVRFNLSIYQQLSQRMYGEVSWSNQQLFYANNSDRLDSFKAGDRFLNENSLQVSLGRRDPLTSKLILNSFYELSVNFADPQSRDRIINSFWVSLNYYLQKPLQVGIDYQVNFSDFTQRDREDQFHRLFGHLNYRISDTSNMNVQAGVSLGSSTAENIDFDGWFFSINYSLQLGQF</sequence>